<protein>
    <submittedName>
        <fullName evidence="2">Uncharacterized protein</fullName>
    </submittedName>
</protein>
<dbReference type="AlphaFoldDB" id="A0A1A8BHR7"/>
<accession>A0A1A8BHR7</accession>
<reference evidence="2" key="1">
    <citation type="submission" date="2016-05" db="EMBL/GenBank/DDBJ databases">
        <authorList>
            <person name="Lavstsen T."/>
            <person name="Jespersen J.S."/>
        </authorList>
    </citation>
    <scope>NUCLEOTIDE SEQUENCE</scope>
    <source>
        <tissue evidence="2">Brain</tissue>
    </source>
</reference>
<name>A0A1A8BHR7_NOTKA</name>
<reference evidence="2" key="2">
    <citation type="submission" date="2016-06" db="EMBL/GenBank/DDBJ databases">
        <title>The genome of a short-lived fish provides insights into sex chromosome evolution and the genetic control of aging.</title>
        <authorList>
            <person name="Reichwald K."/>
            <person name="Felder M."/>
            <person name="Petzold A."/>
            <person name="Koch P."/>
            <person name="Groth M."/>
            <person name="Platzer M."/>
        </authorList>
    </citation>
    <scope>NUCLEOTIDE SEQUENCE</scope>
    <source>
        <tissue evidence="2">Brain</tissue>
    </source>
</reference>
<proteinExistence type="predicted"/>
<dbReference type="EMBL" id="HADZ01002492">
    <property type="protein sequence ID" value="SBP66433.1"/>
    <property type="molecule type" value="Transcribed_RNA"/>
</dbReference>
<gene>
    <name evidence="2" type="primary">Nfu_g_1_025785</name>
</gene>
<organism evidence="2">
    <name type="scientific">Nothobranchius kadleci</name>
    <name type="common">African annual killifish</name>
    <dbReference type="NCBI Taxonomy" id="1051664"/>
    <lineage>
        <taxon>Eukaryota</taxon>
        <taxon>Metazoa</taxon>
        <taxon>Chordata</taxon>
        <taxon>Craniata</taxon>
        <taxon>Vertebrata</taxon>
        <taxon>Euteleostomi</taxon>
        <taxon>Actinopterygii</taxon>
        <taxon>Neopterygii</taxon>
        <taxon>Teleostei</taxon>
        <taxon>Neoteleostei</taxon>
        <taxon>Acanthomorphata</taxon>
        <taxon>Ovalentaria</taxon>
        <taxon>Atherinomorphae</taxon>
        <taxon>Cyprinodontiformes</taxon>
        <taxon>Nothobranchiidae</taxon>
        <taxon>Nothobranchius</taxon>
    </lineage>
</organism>
<feature type="non-terminal residue" evidence="2">
    <location>
        <position position="51"/>
    </location>
</feature>
<evidence type="ECO:0000313" key="2">
    <source>
        <dbReference type="EMBL" id="SBP66433.1"/>
    </source>
</evidence>
<feature type="non-terminal residue" evidence="2">
    <location>
        <position position="1"/>
    </location>
</feature>
<feature type="compositionally biased region" description="Basic and acidic residues" evidence="1">
    <location>
        <begin position="42"/>
        <end position="51"/>
    </location>
</feature>
<evidence type="ECO:0000256" key="1">
    <source>
        <dbReference type="SAM" id="MobiDB-lite"/>
    </source>
</evidence>
<feature type="region of interest" description="Disordered" evidence="1">
    <location>
        <begin position="31"/>
        <end position="51"/>
    </location>
</feature>
<sequence>YTQKTRFQQDKRGVVNKIPFKLCKKTYTGETGGQLDTRTTQRRKECEKETT</sequence>